<dbReference type="AlphaFoldDB" id="D6TVW5"/>
<feature type="transmembrane region" description="Helical" evidence="1">
    <location>
        <begin position="162"/>
        <end position="180"/>
    </location>
</feature>
<feature type="transmembrane region" description="Helical" evidence="1">
    <location>
        <begin position="60"/>
        <end position="81"/>
    </location>
</feature>
<name>D6TVW5_KTERA</name>
<feature type="transmembrane region" description="Helical" evidence="1">
    <location>
        <begin position="135"/>
        <end position="155"/>
    </location>
</feature>
<dbReference type="Proteomes" id="UP000004508">
    <property type="component" value="Unassembled WGS sequence"/>
</dbReference>
<keyword evidence="1" id="KW-0472">Membrane</keyword>
<keyword evidence="3" id="KW-1185">Reference proteome</keyword>
<evidence type="ECO:0008006" key="4">
    <source>
        <dbReference type="Google" id="ProtNLM"/>
    </source>
</evidence>
<evidence type="ECO:0000313" key="2">
    <source>
        <dbReference type="EMBL" id="EFH84348.1"/>
    </source>
</evidence>
<comment type="caution">
    <text evidence="2">The sequence shown here is derived from an EMBL/GenBank/DDBJ whole genome shotgun (WGS) entry which is preliminary data.</text>
</comment>
<reference evidence="2 3" key="1">
    <citation type="journal article" date="2011" name="Stand. Genomic Sci.">
        <title>Non-contiguous finished genome sequence and contextual data of the filamentous soil bacterium Ktedonobacter racemifer type strain (SOSP1-21).</title>
        <authorList>
            <person name="Chang Y.J."/>
            <person name="Land M."/>
            <person name="Hauser L."/>
            <person name="Chertkov O."/>
            <person name="Del Rio T.G."/>
            <person name="Nolan M."/>
            <person name="Copeland A."/>
            <person name="Tice H."/>
            <person name="Cheng J.F."/>
            <person name="Lucas S."/>
            <person name="Han C."/>
            <person name="Goodwin L."/>
            <person name="Pitluck S."/>
            <person name="Ivanova N."/>
            <person name="Ovchinikova G."/>
            <person name="Pati A."/>
            <person name="Chen A."/>
            <person name="Palaniappan K."/>
            <person name="Mavromatis K."/>
            <person name="Liolios K."/>
            <person name="Brettin T."/>
            <person name="Fiebig A."/>
            <person name="Rohde M."/>
            <person name="Abt B."/>
            <person name="Goker M."/>
            <person name="Detter J.C."/>
            <person name="Woyke T."/>
            <person name="Bristow J."/>
            <person name="Eisen J.A."/>
            <person name="Markowitz V."/>
            <person name="Hugenholtz P."/>
            <person name="Kyrpides N.C."/>
            <person name="Klenk H.P."/>
            <person name="Lapidus A."/>
        </authorList>
    </citation>
    <scope>NUCLEOTIDE SEQUENCE [LARGE SCALE GENOMIC DNA]</scope>
    <source>
        <strain evidence="3">DSM 44963</strain>
    </source>
</reference>
<dbReference type="RefSeq" id="WP_007915796.1">
    <property type="nucleotide sequence ID" value="NZ_ADVG01000003.1"/>
</dbReference>
<keyword evidence="1" id="KW-0812">Transmembrane</keyword>
<feature type="transmembrane region" description="Helical" evidence="1">
    <location>
        <begin position="93"/>
        <end position="115"/>
    </location>
</feature>
<feature type="transmembrane region" description="Helical" evidence="1">
    <location>
        <begin position="186"/>
        <end position="211"/>
    </location>
</feature>
<feature type="transmembrane region" description="Helical" evidence="1">
    <location>
        <begin position="7"/>
        <end position="28"/>
    </location>
</feature>
<dbReference type="OrthoDB" id="156217at2"/>
<evidence type="ECO:0000256" key="1">
    <source>
        <dbReference type="SAM" id="Phobius"/>
    </source>
</evidence>
<protein>
    <recommendedName>
        <fullName evidence="4">DUF4386 domain-containing protein</fullName>
    </recommendedName>
</protein>
<gene>
    <name evidence="2" type="ORF">Krac_5379</name>
</gene>
<proteinExistence type="predicted"/>
<dbReference type="InParanoid" id="D6TVW5"/>
<keyword evidence="1" id="KW-1133">Transmembrane helix</keyword>
<evidence type="ECO:0000313" key="3">
    <source>
        <dbReference type="Proteomes" id="UP000004508"/>
    </source>
</evidence>
<sequence length="232" mass="25129">MTTHRSTYILVALCGILGTIALTTYFAAPWTFMPLPAANSTIAQLQTFGIKYHSTILFDAWLQAIGSLLSIIFSLAIIHLAGASQRFFGRMTLLTAGVIMALSLAEVTFEIGAVMSGDNGHLQAAQTCFDLTNTFIHVFLLAPSLFLMQGLALWNTRLLPRAFSYLAIGLGILFQVMGALGLFNTAFLLIVIIILMIQNVWTIAAAITLLFRMNKGARNLATQAQEAAIARG</sequence>
<dbReference type="EMBL" id="ADVG01000003">
    <property type="protein sequence ID" value="EFH84348.1"/>
    <property type="molecule type" value="Genomic_DNA"/>
</dbReference>
<organism evidence="2 3">
    <name type="scientific">Ktedonobacter racemifer DSM 44963</name>
    <dbReference type="NCBI Taxonomy" id="485913"/>
    <lineage>
        <taxon>Bacteria</taxon>
        <taxon>Bacillati</taxon>
        <taxon>Chloroflexota</taxon>
        <taxon>Ktedonobacteria</taxon>
        <taxon>Ktedonobacterales</taxon>
        <taxon>Ktedonobacteraceae</taxon>
        <taxon>Ktedonobacter</taxon>
    </lineage>
</organism>
<accession>D6TVW5</accession>